<protein>
    <submittedName>
        <fullName evidence="1">Uncharacterized protein</fullName>
    </submittedName>
</protein>
<dbReference type="Proteomes" id="UP000307217">
    <property type="component" value="Unassembled WGS sequence"/>
</dbReference>
<sequence length="61" mass="6558">FDVEFGLKLAVKKKQLKVLSDNNSIALKQTIHVVGGKIDPPSFSCDTGYLVCGGDPIIKPN</sequence>
<dbReference type="RefSeq" id="WP_212750737.1">
    <property type="nucleotide sequence ID" value="NZ_PNBX01000134.1"/>
</dbReference>
<proteinExistence type="predicted"/>
<evidence type="ECO:0000313" key="1">
    <source>
        <dbReference type="EMBL" id="TMO62560.1"/>
    </source>
</evidence>
<comment type="caution">
    <text evidence="1">The sequence shown here is derived from an EMBL/GenBank/DDBJ whole genome shotgun (WGS) entry which is preliminary data.</text>
</comment>
<reference evidence="1 2" key="1">
    <citation type="submission" date="2018-01" db="EMBL/GenBank/DDBJ databases">
        <authorList>
            <person name="Paulsen S."/>
            <person name="Gram L.K."/>
        </authorList>
    </citation>
    <scope>NUCLEOTIDE SEQUENCE [LARGE SCALE GENOMIC DNA]</scope>
    <source>
        <strain evidence="1 2">S3790</strain>
    </source>
</reference>
<evidence type="ECO:0000313" key="2">
    <source>
        <dbReference type="Proteomes" id="UP000307217"/>
    </source>
</evidence>
<name>A0A5S3UZE1_9GAMM</name>
<reference evidence="2" key="2">
    <citation type="submission" date="2019-06" db="EMBL/GenBank/DDBJ databases">
        <title>Co-occurence of chitin degradation, pigmentation and bioactivity in marine Pseudoalteromonas.</title>
        <authorList>
            <person name="Sonnenschein E.C."/>
            <person name="Bech P.K."/>
        </authorList>
    </citation>
    <scope>NUCLEOTIDE SEQUENCE [LARGE SCALE GENOMIC DNA]</scope>
    <source>
        <strain evidence="2">S3790</strain>
    </source>
</reference>
<accession>A0A5S3UZE1</accession>
<organism evidence="1 2">
    <name type="scientific">Pseudoalteromonas aurantia</name>
    <dbReference type="NCBI Taxonomy" id="43654"/>
    <lineage>
        <taxon>Bacteria</taxon>
        <taxon>Pseudomonadati</taxon>
        <taxon>Pseudomonadota</taxon>
        <taxon>Gammaproteobacteria</taxon>
        <taxon>Alteromonadales</taxon>
        <taxon>Pseudoalteromonadaceae</taxon>
        <taxon>Pseudoalteromonas</taxon>
    </lineage>
</organism>
<dbReference type="AlphaFoldDB" id="A0A5S3UZE1"/>
<feature type="non-terminal residue" evidence="1">
    <location>
        <position position="1"/>
    </location>
</feature>
<dbReference type="EMBL" id="PNBX01000134">
    <property type="protein sequence ID" value="TMO62560.1"/>
    <property type="molecule type" value="Genomic_DNA"/>
</dbReference>
<gene>
    <name evidence="1" type="ORF">CWC19_20120</name>
</gene>